<dbReference type="EMBL" id="JADQTO010000010">
    <property type="protein sequence ID" value="MBG0564106.1"/>
    <property type="molecule type" value="Genomic_DNA"/>
</dbReference>
<evidence type="ECO:0000313" key="2">
    <source>
        <dbReference type="EMBL" id="MBG0564106.1"/>
    </source>
</evidence>
<protein>
    <submittedName>
        <fullName evidence="2">Uncharacterized protein</fullName>
    </submittedName>
</protein>
<reference evidence="2" key="1">
    <citation type="submission" date="2020-11" db="EMBL/GenBank/DDBJ databases">
        <title>Isolation and identification of active actinomycetes.</title>
        <authorList>
            <person name="Sun X."/>
        </authorList>
    </citation>
    <scope>NUCLEOTIDE SEQUENCE</scope>
    <source>
        <strain evidence="2">NEAU-A11</strain>
    </source>
</reference>
<dbReference type="RefSeq" id="WP_196415895.1">
    <property type="nucleotide sequence ID" value="NZ_JADQTO010000010.1"/>
</dbReference>
<accession>A0A931G0I6</accession>
<keyword evidence="1" id="KW-0732">Signal</keyword>
<organism evidence="2 3">
    <name type="scientific">Actinoplanes aureus</name>
    <dbReference type="NCBI Taxonomy" id="2792083"/>
    <lineage>
        <taxon>Bacteria</taxon>
        <taxon>Bacillati</taxon>
        <taxon>Actinomycetota</taxon>
        <taxon>Actinomycetes</taxon>
        <taxon>Micromonosporales</taxon>
        <taxon>Micromonosporaceae</taxon>
        <taxon>Actinoplanes</taxon>
    </lineage>
</organism>
<feature type="signal peptide" evidence="1">
    <location>
        <begin position="1"/>
        <end position="28"/>
    </location>
</feature>
<gene>
    <name evidence="2" type="ORF">I4J89_21925</name>
</gene>
<sequence>MKPHRLAAVATAAALTLTGISVAGPAEAAAKPGVVVDYDYDKIKIKPKNFRPYKDVHFSNVRWSSLTRSTGYATAVQNVNTCIPDCAAANYEKTKVKLKFNRVRLSDCRKVFSRVKVTEVKSKKSRTLHLPVFKKSC</sequence>
<name>A0A931G0I6_9ACTN</name>
<comment type="caution">
    <text evidence="2">The sequence shown here is derived from an EMBL/GenBank/DDBJ whole genome shotgun (WGS) entry which is preliminary data.</text>
</comment>
<proteinExistence type="predicted"/>
<evidence type="ECO:0000313" key="3">
    <source>
        <dbReference type="Proteomes" id="UP000598146"/>
    </source>
</evidence>
<dbReference type="Proteomes" id="UP000598146">
    <property type="component" value="Unassembled WGS sequence"/>
</dbReference>
<evidence type="ECO:0000256" key="1">
    <source>
        <dbReference type="SAM" id="SignalP"/>
    </source>
</evidence>
<feature type="chain" id="PRO_5038011741" evidence="1">
    <location>
        <begin position="29"/>
        <end position="137"/>
    </location>
</feature>
<keyword evidence="3" id="KW-1185">Reference proteome</keyword>
<dbReference type="AlphaFoldDB" id="A0A931G0I6"/>